<protein>
    <submittedName>
        <fullName evidence="2">GTP pyrophosphokinase</fullName>
    </submittedName>
</protein>
<proteinExistence type="predicted"/>
<dbReference type="WBParaSite" id="SPAL_0001022766.1">
    <property type="protein sequence ID" value="SPAL_0001022766.1"/>
    <property type="gene ID" value="SPAL_0001022766"/>
</dbReference>
<evidence type="ECO:0000313" key="1">
    <source>
        <dbReference type="Proteomes" id="UP000046392"/>
    </source>
</evidence>
<dbReference type="AlphaFoldDB" id="A0A0N5BWN6"/>
<sequence length="77" mass="9109">MNDLTNVFKKISPTVHEIPSIVEETILPNGRYMLLKFELSYVQNIIVKFSYATDFSFNKYRLKYFDSIISKRVKIIV</sequence>
<name>A0A0N5BWN6_STREA</name>
<reference evidence="2" key="1">
    <citation type="submission" date="2017-02" db="UniProtKB">
        <authorList>
            <consortium name="WormBaseParasite"/>
        </authorList>
    </citation>
    <scope>IDENTIFICATION</scope>
</reference>
<organism evidence="1 2">
    <name type="scientific">Strongyloides papillosus</name>
    <name type="common">Intestinal threadworm</name>
    <dbReference type="NCBI Taxonomy" id="174720"/>
    <lineage>
        <taxon>Eukaryota</taxon>
        <taxon>Metazoa</taxon>
        <taxon>Ecdysozoa</taxon>
        <taxon>Nematoda</taxon>
        <taxon>Chromadorea</taxon>
        <taxon>Rhabditida</taxon>
        <taxon>Tylenchina</taxon>
        <taxon>Panagrolaimomorpha</taxon>
        <taxon>Strongyloidoidea</taxon>
        <taxon>Strongyloididae</taxon>
        <taxon>Strongyloides</taxon>
    </lineage>
</organism>
<accession>A0A0N5BWN6</accession>
<dbReference type="Proteomes" id="UP000046392">
    <property type="component" value="Unplaced"/>
</dbReference>
<evidence type="ECO:0000313" key="2">
    <source>
        <dbReference type="WBParaSite" id="SPAL_0001022766.1"/>
    </source>
</evidence>
<keyword evidence="1" id="KW-1185">Reference proteome</keyword>